<evidence type="ECO:0000313" key="7">
    <source>
        <dbReference type="Proteomes" id="UP001303760"/>
    </source>
</evidence>
<dbReference type="InterPro" id="IPR036291">
    <property type="entry name" value="NAD(P)-bd_dom_sf"/>
</dbReference>
<dbReference type="Pfam" id="PF00501">
    <property type="entry name" value="AMP-binding"/>
    <property type="match status" value="1"/>
</dbReference>
<dbReference type="InterPro" id="IPR042099">
    <property type="entry name" value="ANL_N_sf"/>
</dbReference>
<dbReference type="InterPro" id="IPR051414">
    <property type="entry name" value="Adenylate-forming_Reductase"/>
</dbReference>
<reference evidence="6" key="1">
    <citation type="journal article" date="2023" name="Mol. Phylogenet. Evol.">
        <title>Genome-scale phylogeny and comparative genomics of the fungal order Sordariales.</title>
        <authorList>
            <person name="Hensen N."/>
            <person name="Bonometti L."/>
            <person name="Westerberg I."/>
            <person name="Brannstrom I.O."/>
            <person name="Guillou S."/>
            <person name="Cros-Aarteil S."/>
            <person name="Calhoun S."/>
            <person name="Haridas S."/>
            <person name="Kuo A."/>
            <person name="Mondo S."/>
            <person name="Pangilinan J."/>
            <person name="Riley R."/>
            <person name="LaButti K."/>
            <person name="Andreopoulos B."/>
            <person name="Lipzen A."/>
            <person name="Chen C."/>
            <person name="Yan M."/>
            <person name="Daum C."/>
            <person name="Ng V."/>
            <person name="Clum A."/>
            <person name="Steindorff A."/>
            <person name="Ohm R.A."/>
            <person name="Martin F."/>
            <person name="Silar P."/>
            <person name="Natvig D.O."/>
            <person name="Lalanne C."/>
            <person name="Gautier V."/>
            <person name="Ament-Velasquez S.L."/>
            <person name="Kruys A."/>
            <person name="Hutchinson M.I."/>
            <person name="Powell A.J."/>
            <person name="Barry K."/>
            <person name="Miller A.N."/>
            <person name="Grigoriev I.V."/>
            <person name="Debuchy R."/>
            <person name="Gladieux P."/>
            <person name="Hiltunen Thoren M."/>
            <person name="Johannesson H."/>
        </authorList>
    </citation>
    <scope>NUCLEOTIDE SEQUENCE</scope>
    <source>
        <strain evidence="6">CBS 532.94</strain>
    </source>
</reference>
<proteinExistence type="predicted"/>
<evidence type="ECO:0000259" key="5">
    <source>
        <dbReference type="Pfam" id="PF07993"/>
    </source>
</evidence>
<dbReference type="PROSITE" id="PS00012">
    <property type="entry name" value="PHOSPHOPANTETHEINE"/>
    <property type="match status" value="1"/>
</dbReference>
<dbReference type="InterPro" id="IPR036736">
    <property type="entry name" value="ACP-like_sf"/>
</dbReference>
<evidence type="ECO:0000259" key="4">
    <source>
        <dbReference type="Pfam" id="PF00550"/>
    </source>
</evidence>
<dbReference type="InterPro" id="IPR000873">
    <property type="entry name" value="AMP-dep_synth/lig_dom"/>
</dbReference>
<dbReference type="PANTHER" id="PTHR43439:SF2">
    <property type="entry name" value="ENZYME, PUTATIVE (JCVI)-RELATED"/>
    <property type="match status" value="1"/>
</dbReference>
<comment type="caution">
    <text evidence="6">The sequence shown here is derived from an EMBL/GenBank/DDBJ whole genome shotgun (WGS) entry which is preliminary data.</text>
</comment>
<evidence type="ECO:0000256" key="2">
    <source>
        <dbReference type="ARBA" id="ARBA00022553"/>
    </source>
</evidence>
<sequence>MGLCAFRAATYGQIRNAVNRVAWMLSNTIGTSTQFDTLAYLGPSDLRYHIVILAAIKTGYKAFLPSPRNSTAAQKDLLTRLECRVLATTDPEPQFVSNILRGYPVETVVRTPPLDALLQESDHVRPYPYDKSFDAARNDPILVLHTSGSTGIPNPMIYTNEFVWPIYKANTLPAPPGAARVDDSFLRGEFFSFLPAFHIAGIEWGLVLPMFANAIPVLPFPGRPPSTDAFLEALKYGRVDWAFLLHVITDEVSKDAEALELVASRLKYLFYTGGALPQAAGEVVSSKIPVFSGLGSSECSALPQLRVGDASFTGTWQYVHTHPAAGAEFRHYMDDLHELVIVTSAERPDAQPVFAMFPHLDEYETRDLFSPHSSIPGLWRHRGRRDDIASRHAAVQAALVAGNQRLEACLLIEPASVTGPLSDSVKAALVEDIWPVVEEANRHSPAHARISKSKILILDPDRAMLRAGKGTVHREGTLRLYADRIDALYSDAEVWRMLSTPCVAWRRFDNDTDFFSAGMDSLQALRLSTAIRSGLGIPSISPAVIYRNPSVNLLAKQIFRPLQDTTTGDAEHDRTAIMASLLRHYEQEVDQIATESLTPPLIARESVPTSEVALLTGTTGAVGTFLLKRLLADSRVSHIYCLNRAHLARDDLGLDDPSTYTALLNRTTQIIHAAWPVDFNQPLRFFQTSLDSLIGLISFAHHARRRPSLLFLSSISAVSSYHLSPLIPEEPITTDLSTSCPAAPIGDGESKYLAERVLSYAAARLPTSCFGVARIGQVAGTTAVSQSWNRAEWLPSLVLSLRYLRAVPDSLGEGGGIMESVDWVPVDELASVLVELSCSLARAGTGFFTVNPCPVPWRELVPVVVRVLSASLGTSTSGDASSSSDEKGKEEGEVIAVVGFREWLDKLEKSAAVSGTDGGSSSRAADLERNPAVKLLDFYRRLIINSLKDGPSARLSFRKTVRVSMSLTKLGHI</sequence>
<accession>A0AAN7HAF7</accession>
<name>A0AAN7HAF7_9PEZI</name>
<feature type="domain" description="Thioester reductase (TE)" evidence="5">
    <location>
        <begin position="615"/>
        <end position="646"/>
    </location>
</feature>
<feature type="domain" description="Thioester reductase (TE)" evidence="5">
    <location>
        <begin position="647"/>
        <end position="831"/>
    </location>
</feature>
<dbReference type="InterPro" id="IPR009081">
    <property type="entry name" value="PP-bd_ACP"/>
</dbReference>
<dbReference type="Pfam" id="PF23562">
    <property type="entry name" value="AMP-binding_C_3"/>
    <property type="match status" value="1"/>
</dbReference>
<keyword evidence="7" id="KW-1185">Reference proteome</keyword>
<keyword evidence="2" id="KW-0597">Phosphoprotein</keyword>
<dbReference type="Pfam" id="PF00550">
    <property type="entry name" value="PP-binding"/>
    <property type="match status" value="1"/>
</dbReference>
<dbReference type="Gene3D" id="3.40.50.12780">
    <property type="entry name" value="N-terminal domain of ligase-like"/>
    <property type="match status" value="1"/>
</dbReference>
<dbReference type="Proteomes" id="UP001303760">
    <property type="component" value="Unassembled WGS sequence"/>
</dbReference>
<organism evidence="6 7">
    <name type="scientific">Achaetomium macrosporum</name>
    <dbReference type="NCBI Taxonomy" id="79813"/>
    <lineage>
        <taxon>Eukaryota</taxon>
        <taxon>Fungi</taxon>
        <taxon>Dikarya</taxon>
        <taxon>Ascomycota</taxon>
        <taxon>Pezizomycotina</taxon>
        <taxon>Sordariomycetes</taxon>
        <taxon>Sordariomycetidae</taxon>
        <taxon>Sordariales</taxon>
        <taxon>Chaetomiaceae</taxon>
        <taxon>Achaetomium</taxon>
    </lineage>
</organism>
<dbReference type="EMBL" id="MU860478">
    <property type="protein sequence ID" value="KAK4233779.1"/>
    <property type="molecule type" value="Genomic_DNA"/>
</dbReference>
<dbReference type="AlphaFoldDB" id="A0AAN7HAF7"/>
<dbReference type="SUPFAM" id="SSF51735">
    <property type="entry name" value="NAD(P)-binding Rossmann-fold domains"/>
    <property type="match status" value="1"/>
</dbReference>
<gene>
    <name evidence="6" type="ORF">C8A03DRAFT_47750</name>
</gene>
<dbReference type="InterPro" id="IPR013120">
    <property type="entry name" value="FAR_NAD-bd"/>
</dbReference>
<dbReference type="Gene3D" id="1.10.1200.10">
    <property type="entry name" value="ACP-like"/>
    <property type="match status" value="1"/>
</dbReference>
<feature type="domain" description="AMP-dependent synthetase/ligase" evidence="3">
    <location>
        <begin position="8"/>
        <end position="302"/>
    </location>
</feature>
<dbReference type="InterPro" id="IPR006162">
    <property type="entry name" value="Ppantetheine_attach_site"/>
</dbReference>
<evidence type="ECO:0000313" key="6">
    <source>
        <dbReference type="EMBL" id="KAK4233779.1"/>
    </source>
</evidence>
<dbReference type="Pfam" id="PF07993">
    <property type="entry name" value="NAD_binding_4"/>
    <property type="match status" value="2"/>
</dbReference>
<dbReference type="SUPFAM" id="SSF47336">
    <property type="entry name" value="ACP-like"/>
    <property type="match status" value="1"/>
</dbReference>
<dbReference type="Gene3D" id="3.40.50.720">
    <property type="entry name" value="NAD(P)-binding Rossmann-like Domain"/>
    <property type="match status" value="1"/>
</dbReference>
<reference evidence="6" key="2">
    <citation type="submission" date="2023-05" db="EMBL/GenBank/DDBJ databases">
        <authorList>
            <consortium name="Lawrence Berkeley National Laboratory"/>
            <person name="Steindorff A."/>
            <person name="Hensen N."/>
            <person name="Bonometti L."/>
            <person name="Westerberg I."/>
            <person name="Brannstrom I.O."/>
            <person name="Guillou S."/>
            <person name="Cros-Aarteil S."/>
            <person name="Calhoun S."/>
            <person name="Haridas S."/>
            <person name="Kuo A."/>
            <person name="Mondo S."/>
            <person name="Pangilinan J."/>
            <person name="Riley R."/>
            <person name="Labutti K."/>
            <person name="Andreopoulos B."/>
            <person name="Lipzen A."/>
            <person name="Chen C."/>
            <person name="Yanf M."/>
            <person name="Daum C."/>
            <person name="Ng V."/>
            <person name="Clum A."/>
            <person name="Ohm R."/>
            <person name="Martin F."/>
            <person name="Silar P."/>
            <person name="Natvig D."/>
            <person name="Lalanne C."/>
            <person name="Gautier V."/>
            <person name="Ament-Velasquez S.L."/>
            <person name="Kruys A."/>
            <person name="Hutchinson M.I."/>
            <person name="Powell A.J."/>
            <person name="Barry K."/>
            <person name="Miller A.N."/>
            <person name="Grigoriev I.V."/>
            <person name="Debuchy R."/>
            <person name="Gladieux P."/>
            <person name="Thoren M.H."/>
            <person name="Johannesson H."/>
        </authorList>
    </citation>
    <scope>NUCLEOTIDE SEQUENCE</scope>
    <source>
        <strain evidence="6">CBS 532.94</strain>
    </source>
</reference>
<dbReference type="SUPFAM" id="SSF56801">
    <property type="entry name" value="Acetyl-CoA synthetase-like"/>
    <property type="match status" value="1"/>
</dbReference>
<dbReference type="PANTHER" id="PTHR43439">
    <property type="entry name" value="PHENYLACETATE-COENZYME A LIGASE"/>
    <property type="match status" value="1"/>
</dbReference>
<keyword evidence="1" id="KW-0596">Phosphopantetheine</keyword>
<evidence type="ECO:0000256" key="1">
    <source>
        <dbReference type="ARBA" id="ARBA00022450"/>
    </source>
</evidence>
<feature type="domain" description="Carrier" evidence="4">
    <location>
        <begin position="508"/>
        <end position="556"/>
    </location>
</feature>
<evidence type="ECO:0008006" key="8">
    <source>
        <dbReference type="Google" id="ProtNLM"/>
    </source>
</evidence>
<protein>
    <recommendedName>
        <fullName evidence="8">Carrier domain-containing protein</fullName>
    </recommendedName>
</protein>
<evidence type="ECO:0000259" key="3">
    <source>
        <dbReference type="Pfam" id="PF00501"/>
    </source>
</evidence>